<feature type="domain" description="Flagellar hook-associated protein 2 C-terminal" evidence="7">
    <location>
        <begin position="211"/>
        <end position="439"/>
    </location>
</feature>
<evidence type="ECO:0000259" key="6">
    <source>
        <dbReference type="Pfam" id="PF02465"/>
    </source>
</evidence>
<keyword evidence="8" id="KW-0969">Cilium</keyword>
<dbReference type="PANTHER" id="PTHR30288">
    <property type="entry name" value="FLAGELLAR CAP/ASSEMBLY PROTEIN FLID"/>
    <property type="match status" value="1"/>
</dbReference>
<name>A0ABY5K5V1_9CELL</name>
<dbReference type="InterPro" id="IPR040026">
    <property type="entry name" value="FliD"/>
</dbReference>
<keyword evidence="5" id="KW-0964">Secreted</keyword>
<gene>
    <name evidence="8" type="primary">fliD</name>
    <name evidence="8" type="ORF">NP075_03575</name>
</gene>
<protein>
    <recommendedName>
        <fullName evidence="5">Flagellar hook-associated protein 2</fullName>
        <shortName evidence="5">HAP2</shortName>
    </recommendedName>
    <alternativeName>
        <fullName evidence="5">Flagellar cap protein</fullName>
    </alternativeName>
</protein>
<dbReference type="EMBL" id="CP101989">
    <property type="protein sequence ID" value="UUI65824.1"/>
    <property type="molecule type" value="Genomic_DNA"/>
</dbReference>
<keyword evidence="8" id="KW-0966">Cell projection</keyword>
<comment type="function">
    <text evidence="5">Required for morphogenesis and for the elongation of the flagellar filament by facilitating polymerization of the flagellin monomers at the tip of growing filament. Forms a capping structure, which prevents flagellin subunits (transported through the central channel of the flagellum) from leaking out without polymerization at the distal end.</text>
</comment>
<keyword evidence="3" id="KW-0175">Coiled coil</keyword>
<comment type="similarity">
    <text evidence="1 5">Belongs to the FliD family.</text>
</comment>
<keyword evidence="9" id="KW-1185">Reference proteome</keyword>
<accession>A0ABY5K5V1</accession>
<dbReference type="Pfam" id="PF02465">
    <property type="entry name" value="FliD_N"/>
    <property type="match status" value="1"/>
</dbReference>
<feature type="domain" description="Flagellar hook-associated protein 2 N-terminal" evidence="6">
    <location>
        <begin position="9"/>
        <end position="110"/>
    </location>
</feature>
<evidence type="ECO:0000313" key="9">
    <source>
        <dbReference type="Proteomes" id="UP001317322"/>
    </source>
</evidence>
<keyword evidence="4 5" id="KW-0975">Bacterial flagellum</keyword>
<comment type="subunit">
    <text evidence="2 5">Homopentamer.</text>
</comment>
<reference evidence="8 9" key="1">
    <citation type="submission" date="2022-07" db="EMBL/GenBank/DDBJ databases">
        <title>Novel species in genus cellulomonas.</title>
        <authorList>
            <person name="Ye L."/>
        </authorList>
    </citation>
    <scope>NUCLEOTIDE SEQUENCE [LARGE SCALE GENOMIC DNA]</scope>
    <source>
        <strain evidence="9">zg-Y908</strain>
    </source>
</reference>
<dbReference type="Proteomes" id="UP001317322">
    <property type="component" value="Chromosome"/>
</dbReference>
<evidence type="ECO:0000256" key="3">
    <source>
        <dbReference type="ARBA" id="ARBA00023054"/>
    </source>
</evidence>
<evidence type="ECO:0000256" key="4">
    <source>
        <dbReference type="ARBA" id="ARBA00023143"/>
    </source>
</evidence>
<sequence length="455" mass="45749">MAAIDGIVSGLDTKALIDSLISLQAGQQSLLVQKKSTATSLVTALQALNTKVASLAEHAAKAGRAQSWQAVTAAVTQAGTTGTVGASATVGERAQVGTLSVRVDAVAQSQASLVELPADGTGTTFTVQRGGQSVTVTAASASVPDLVDAFNAPGTGVRATAVKVNVLDGAGAPTGETTYRLQLTGTETGAAHAFTVAQDGAQLALGTVRTAADASITLFAGSSSEQTLTSASNTFAGIMTGVDLTVTAVTAADAAPLVLEVTRDPEAAKALAQGLVTNLTTVLSEIGSRTKATTSTAADGGTIVTGGLFAGDTAVRLLQQNLVAQASMPVGGVSPSDVGLVLTREGAITFDETVFAAAMAKDPEQVATVLQGVAARLADVAKGASDATSGTIALAVRAQQDAVRDLGDRITDWDDRLAMRRLTLERTYAALETTLSGLQSQSSYLASYLTPNPTS</sequence>
<dbReference type="InterPro" id="IPR010809">
    <property type="entry name" value="FliD_C"/>
</dbReference>
<dbReference type="PANTHER" id="PTHR30288:SF0">
    <property type="entry name" value="FLAGELLAR HOOK-ASSOCIATED PROTEIN 2"/>
    <property type="match status" value="1"/>
</dbReference>
<dbReference type="RefSeq" id="WP_227563889.1">
    <property type="nucleotide sequence ID" value="NZ_CP101989.1"/>
</dbReference>
<dbReference type="Pfam" id="PF07195">
    <property type="entry name" value="FliD_C"/>
    <property type="match status" value="1"/>
</dbReference>
<keyword evidence="8" id="KW-0282">Flagellum</keyword>
<comment type="subcellular location">
    <subcellularLocation>
        <location evidence="5">Secreted</location>
    </subcellularLocation>
    <subcellularLocation>
        <location evidence="5">Bacterial flagellum</location>
    </subcellularLocation>
</comment>
<evidence type="ECO:0000256" key="2">
    <source>
        <dbReference type="ARBA" id="ARBA00011255"/>
    </source>
</evidence>
<evidence type="ECO:0000259" key="7">
    <source>
        <dbReference type="Pfam" id="PF07195"/>
    </source>
</evidence>
<organism evidence="8 9">
    <name type="scientific">Cellulomonas wangsupingiae</name>
    <dbReference type="NCBI Taxonomy" id="2968085"/>
    <lineage>
        <taxon>Bacteria</taxon>
        <taxon>Bacillati</taxon>
        <taxon>Actinomycetota</taxon>
        <taxon>Actinomycetes</taxon>
        <taxon>Micrococcales</taxon>
        <taxon>Cellulomonadaceae</taxon>
        <taxon>Cellulomonas</taxon>
    </lineage>
</organism>
<dbReference type="InterPro" id="IPR003481">
    <property type="entry name" value="FliD_N"/>
</dbReference>
<evidence type="ECO:0000256" key="5">
    <source>
        <dbReference type="RuleBase" id="RU362066"/>
    </source>
</evidence>
<proteinExistence type="inferred from homology"/>
<evidence type="ECO:0000256" key="1">
    <source>
        <dbReference type="ARBA" id="ARBA00009764"/>
    </source>
</evidence>
<evidence type="ECO:0000313" key="8">
    <source>
        <dbReference type="EMBL" id="UUI65824.1"/>
    </source>
</evidence>